<dbReference type="Gene3D" id="3.40.50.300">
    <property type="entry name" value="P-loop containing nucleotide triphosphate hydrolases"/>
    <property type="match status" value="1"/>
</dbReference>
<protein>
    <recommendedName>
        <fullName evidence="3">Sulfotransferase domain-containing protein</fullName>
    </recommendedName>
</protein>
<dbReference type="PANTHER" id="PTHR10605:SF56">
    <property type="entry name" value="BIFUNCTIONAL HEPARAN SULFATE N-DEACETYLASE_N-SULFOTRANSFERASE"/>
    <property type="match status" value="1"/>
</dbReference>
<dbReference type="SUPFAM" id="SSF52540">
    <property type="entry name" value="P-loop containing nucleoside triphosphate hydrolases"/>
    <property type="match status" value="1"/>
</dbReference>
<sequence>MSKHRVFIYGSCVSRDTFEHFDPEQFELVQYVARQSALSAYTRPVTMIQPPTLDSPFKQRMVSGDYASNLQSLIPEAAAQTDLVLVDLTDERLGAYVLPDGSVVTRSTELIESGAEARLPAGTQHLPFGSDQHFQYWSQGMDTVGELFRQHMPRAAVVLLDVPWAEFSEGGHPTPSSFGVSASTANPILRAYIQAASQALGAEVISLSQDDVLSNPTHPWGDAPFHYTEDVYMRIVWAIAGAEGRRIWEQSDTTSAGGEASSAELMTGVAKPQNSANAAPSDHGMPNLVIAGTQQAGAEWIARQLDTHPDFFVAKGKGKSYFNKPNRLKSEKEEAAYRGSFQAGQQAAWRVDCTSDYFWHSEGSPFGPKKPNTPQNINRQCPPDTRVLLVLREPVARAIAAYWHYFSVGKLDPNRGILRASPNFGLVDLGFYRRHFEHWASILGEDRIDVILYDDLANGPQSCISSILNRLGASPHGQPDSGSESAPLIPQKPWLEAFKERSPISPQEIIALHELYRRDVEFVQRLMGRDLPEWSDLDSLIREAQ</sequence>
<name>A0ABX5EFD7_9MICO</name>
<keyword evidence="5" id="KW-1185">Reference proteome</keyword>
<dbReference type="InterPro" id="IPR027417">
    <property type="entry name" value="P-loop_NTPase"/>
</dbReference>
<dbReference type="RefSeq" id="WP_125206488.1">
    <property type="nucleotide sequence ID" value="NZ_PVTX01000003.1"/>
</dbReference>
<evidence type="ECO:0000259" key="3">
    <source>
        <dbReference type="Pfam" id="PF00685"/>
    </source>
</evidence>
<feature type="domain" description="Sulfotransferase" evidence="3">
    <location>
        <begin position="289"/>
        <end position="474"/>
    </location>
</feature>
<dbReference type="EMBL" id="PVTX01000003">
    <property type="protein sequence ID" value="PRZ08107.1"/>
    <property type="molecule type" value="Genomic_DNA"/>
</dbReference>
<evidence type="ECO:0000313" key="4">
    <source>
        <dbReference type="EMBL" id="PRZ08107.1"/>
    </source>
</evidence>
<accession>A0ABX5EFD7</accession>
<dbReference type="Proteomes" id="UP000239895">
    <property type="component" value="Unassembled WGS sequence"/>
</dbReference>
<evidence type="ECO:0000256" key="1">
    <source>
        <dbReference type="ARBA" id="ARBA00022679"/>
    </source>
</evidence>
<dbReference type="InterPro" id="IPR000863">
    <property type="entry name" value="Sulfotransferase_dom"/>
</dbReference>
<dbReference type="Pfam" id="PF00685">
    <property type="entry name" value="Sulfotransfer_1"/>
    <property type="match status" value="1"/>
</dbReference>
<keyword evidence="1" id="KW-0808">Transferase</keyword>
<evidence type="ECO:0000313" key="5">
    <source>
        <dbReference type="Proteomes" id="UP000239895"/>
    </source>
</evidence>
<organism evidence="4 5">
    <name type="scientific">Isoptericola halotolerans</name>
    <dbReference type="NCBI Taxonomy" id="300560"/>
    <lineage>
        <taxon>Bacteria</taxon>
        <taxon>Bacillati</taxon>
        <taxon>Actinomycetota</taxon>
        <taxon>Actinomycetes</taxon>
        <taxon>Micrococcales</taxon>
        <taxon>Promicromonosporaceae</taxon>
        <taxon>Isoptericola</taxon>
    </lineage>
</organism>
<reference evidence="4 5" key="1">
    <citation type="submission" date="2018-03" db="EMBL/GenBank/DDBJ databases">
        <title>Comparative analysis of microorganisms from saline springs in Andes Mountain Range, Colombia.</title>
        <authorList>
            <person name="Rubin E."/>
        </authorList>
    </citation>
    <scope>NUCLEOTIDE SEQUENCE [LARGE SCALE GENOMIC DNA]</scope>
    <source>
        <strain evidence="4 5">CG 23</strain>
    </source>
</reference>
<keyword evidence="2" id="KW-0325">Glycoprotein</keyword>
<dbReference type="InterPro" id="IPR037359">
    <property type="entry name" value="NST/OST"/>
</dbReference>
<comment type="caution">
    <text evidence="4">The sequence shown here is derived from an EMBL/GenBank/DDBJ whole genome shotgun (WGS) entry which is preliminary data.</text>
</comment>
<dbReference type="InterPro" id="IPR046237">
    <property type="entry name" value="DUF6270"/>
</dbReference>
<gene>
    <name evidence="4" type="ORF">BCL65_10332</name>
</gene>
<dbReference type="Pfam" id="PF19786">
    <property type="entry name" value="DUF6270"/>
    <property type="match status" value="1"/>
</dbReference>
<proteinExistence type="predicted"/>
<dbReference type="PANTHER" id="PTHR10605">
    <property type="entry name" value="HEPARAN SULFATE SULFOTRANSFERASE"/>
    <property type="match status" value="1"/>
</dbReference>
<evidence type="ECO:0000256" key="2">
    <source>
        <dbReference type="ARBA" id="ARBA00023180"/>
    </source>
</evidence>